<dbReference type="HOGENOM" id="CLU_012893_13_6_9"/>
<sequence length="86" mass="9293">MTNDMTTGNPVKLIIYFMIPTCLGNIFQQFYNLADSIVAGRFIGVNALAAIGSTSSLIFLVIGWLNGLTSGFSILVAQHFGAKKYD</sequence>
<comment type="subcellular location">
    <subcellularLocation>
        <location evidence="1">Cell membrane</location>
        <topology evidence="1">Multi-pass membrane protein</topology>
    </subcellularLocation>
</comment>
<comment type="caution">
    <text evidence="8">The sequence shown here is derived from an EMBL/GenBank/DDBJ whole genome shotgun (WGS) entry which is preliminary data.</text>
</comment>
<accession>C0DBY6</accession>
<evidence type="ECO:0000256" key="2">
    <source>
        <dbReference type="ARBA" id="ARBA00022448"/>
    </source>
</evidence>
<evidence type="ECO:0000256" key="4">
    <source>
        <dbReference type="ARBA" id="ARBA00022692"/>
    </source>
</evidence>
<feature type="non-terminal residue" evidence="8">
    <location>
        <position position="86"/>
    </location>
</feature>
<dbReference type="Pfam" id="PF01554">
    <property type="entry name" value="MatE"/>
    <property type="match status" value="1"/>
</dbReference>
<dbReference type="InterPro" id="IPR002528">
    <property type="entry name" value="MATE_fam"/>
</dbReference>
<dbReference type="PANTHER" id="PTHR43549">
    <property type="entry name" value="MULTIDRUG RESISTANCE PROTEIN YPNP-RELATED"/>
    <property type="match status" value="1"/>
</dbReference>
<dbReference type="RefSeq" id="WP_007720019.1">
    <property type="nucleotide sequence ID" value="NZ_GG657617.1"/>
</dbReference>
<dbReference type="GO" id="GO:0005886">
    <property type="term" value="C:plasma membrane"/>
    <property type="evidence" value="ECO:0007669"/>
    <property type="project" value="UniProtKB-SubCell"/>
</dbReference>
<keyword evidence="2" id="KW-0813">Transport</keyword>
<evidence type="ECO:0000256" key="5">
    <source>
        <dbReference type="ARBA" id="ARBA00022989"/>
    </source>
</evidence>
<dbReference type="PANTHER" id="PTHR43549:SF3">
    <property type="entry name" value="MULTIDRUG RESISTANCE PROTEIN YPNP-RELATED"/>
    <property type="match status" value="1"/>
</dbReference>
<protein>
    <submittedName>
        <fullName evidence="8">MATE efflux family protein</fullName>
    </submittedName>
</protein>
<gene>
    <name evidence="8" type="ORF">CLOSTASPAR_06793</name>
</gene>
<keyword evidence="3" id="KW-1003">Cell membrane</keyword>
<evidence type="ECO:0000256" key="6">
    <source>
        <dbReference type="ARBA" id="ARBA00023136"/>
    </source>
</evidence>
<proteinExistence type="predicted"/>
<evidence type="ECO:0000313" key="9">
    <source>
        <dbReference type="Proteomes" id="UP000004756"/>
    </source>
</evidence>
<feature type="transmembrane region" description="Helical" evidence="7">
    <location>
        <begin position="43"/>
        <end position="65"/>
    </location>
</feature>
<dbReference type="GO" id="GO:0042910">
    <property type="term" value="F:xenobiotic transmembrane transporter activity"/>
    <property type="evidence" value="ECO:0007669"/>
    <property type="project" value="InterPro"/>
</dbReference>
<reference evidence="8 9" key="1">
    <citation type="submission" date="2009-01" db="EMBL/GenBank/DDBJ databases">
        <authorList>
            <person name="Fulton L."/>
            <person name="Clifton S."/>
            <person name="Fulton B."/>
            <person name="Xu J."/>
            <person name="Minx P."/>
            <person name="Pepin K.H."/>
            <person name="Johnson M."/>
            <person name="Bhonagiri V."/>
            <person name="Nash W.E."/>
            <person name="Mardis E.R."/>
            <person name="Wilson R.K."/>
        </authorList>
    </citation>
    <scope>NUCLEOTIDE SEQUENCE [LARGE SCALE GENOMIC DNA]</scope>
    <source>
        <strain evidence="8 9">DSM 15981</strain>
    </source>
</reference>
<keyword evidence="5 7" id="KW-1133">Transmembrane helix</keyword>
<dbReference type="EMBL" id="ACCJ01000580">
    <property type="protein sequence ID" value="EEG51159.1"/>
    <property type="molecule type" value="Genomic_DNA"/>
</dbReference>
<dbReference type="GO" id="GO:0015297">
    <property type="term" value="F:antiporter activity"/>
    <property type="evidence" value="ECO:0007669"/>
    <property type="project" value="InterPro"/>
</dbReference>
<keyword evidence="6 7" id="KW-0472">Membrane</keyword>
<evidence type="ECO:0000256" key="1">
    <source>
        <dbReference type="ARBA" id="ARBA00004651"/>
    </source>
</evidence>
<dbReference type="AlphaFoldDB" id="C0DBY6"/>
<keyword evidence="4 7" id="KW-0812">Transmembrane</keyword>
<organism evidence="8 9">
    <name type="scientific">[Clostridium] asparagiforme DSM 15981</name>
    <dbReference type="NCBI Taxonomy" id="518636"/>
    <lineage>
        <taxon>Bacteria</taxon>
        <taxon>Bacillati</taxon>
        <taxon>Bacillota</taxon>
        <taxon>Clostridia</taxon>
        <taxon>Lachnospirales</taxon>
        <taxon>Lachnospiraceae</taxon>
        <taxon>Enterocloster</taxon>
    </lineage>
</organism>
<reference evidence="8 9" key="2">
    <citation type="submission" date="2009-02" db="EMBL/GenBank/DDBJ databases">
        <title>Draft genome sequence of Clostridium asparagiforme (DSM 15981).</title>
        <authorList>
            <person name="Sudarsanam P."/>
            <person name="Ley R."/>
            <person name="Guruge J."/>
            <person name="Turnbaugh P.J."/>
            <person name="Mahowald M."/>
            <person name="Liep D."/>
            <person name="Gordon J."/>
        </authorList>
    </citation>
    <scope>NUCLEOTIDE SEQUENCE [LARGE SCALE GENOMIC DNA]</scope>
    <source>
        <strain evidence="8 9">DSM 15981</strain>
    </source>
</reference>
<evidence type="ECO:0000256" key="3">
    <source>
        <dbReference type="ARBA" id="ARBA00022475"/>
    </source>
</evidence>
<evidence type="ECO:0000256" key="7">
    <source>
        <dbReference type="SAM" id="Phobius"/>
    </source>
</evidence>
<keyword evidence="9" id="KW-1185">Reference proteome</keyword>
<dbReference type="Proteomes" id="UP000004756">
    <property type="component" value="Unassembled WGS sequence"/>
</dbReference>
<dbReference type="InterPro" id="IPR052031">
    <property type="entry name" value="Membrane_Transporter-Flippase"/>
</dbReference>
<feature type="transmembrane region" description="Helical" evidence="7">
    <location>
        <begin position="13"/>
        <end position="31"/>
    </location>
</feature>
<evidence type="ECO:0000313" key="8">
    <source>
        <dbReference type="EMBL" id="EEG51159.1"/>
    </source>
</evidence>
<name>C0DBY6_9FIRM</name>